<accession>A0AAD1XSJ1</accession>
<feature type="domain" description="Proliferating cell nuclear antigen PCNA C-terminal" evidence="6">
    <location>
        <begin position="129"/>
        <end position="259"/>
    </location>
</feature>
<dbReference type="InterPro" id="IPR046938">
    <property type="entry name" value="DNA_clamp_sf"/>
</dbReference>
<dbReference type="InterPro" id="IPR000730">
    <property type="entry name" value="Pr_cel_nuc_antig"/>
</dbReference>
<keyword evidence="4" id="KW-0235">DNA replication</keyword>
<dbReference type="InterPro" id="IPR022648">
    <property type="entry name" value="Pr_cel_nuc_antig_N"/>
</dbReference>
<evidence type="ECO:0000259" key="5">
    <source>
        <dbReference type="Pfam" id="PF00705"/>
    </source>
</evidence>
<dbReference type="PRINTS" id="PR00339">
    <property type="entry name" value="PCNACYCLIN"/>
</dbReference>
<evidence type="ECO:0000313" key="8">
    <source>
        <dbReference type="Proteomes" id="UP001295684"/>
    </source>
</evidence>
<dbReference type="Gene3D" id="3.70.10.10">
    <property type="match status" value="1"/>
</dbReference>
<dbReference type="GO" id="GO:0030337">
    <property type="term" value="F:DNA polymerase processivity factor activity"/>
    <property type="evidence" value="ECO:0007669"/>
    <property type="project" value="InterPro"/>
</dbReference>
<comment type="caution">
    <text evidence="7">The sequence shown here is derived from an EMBL/GenBank/DDBJ whole genome shotgun (WGS) entry which is preliminary data.</text>
</comment>
<dbReference type="SUPFAM" id="SSF55979">
    <property type="entry name" value="DNA clamp"/>
    <property type="match status" value="2"/>
</dbReference>
<dbReference type="GO" id="GO:0006275">
    <property type="term" value="P:regulation of DNA replication"/>
    <property type="evidence" value="ECO:0007669"/>
    <property type="project" value="InterPro"/>
</dbReference>
<organism evidence="7 8">
    <name type="scientific">Euplotes crassus</name>
    <dbReference type="NCBI Taxonomy" id="5936"/>
    <lineage>
        <taxon>Eukaryota</taxon>
        <taxon>Sar</taxon>
        <taxon>Alveolata</taxon>
        <taxon>Ciliophora</taxon>
        <taxon>Intramacronucleata</taxon>
        <taxon>Spirotrichea</taxon>
        <taxon>Hypotrichia</taxon>
        <taxon>Euplotida</taxon>
        <taxon>Euplotidae</taxon>
        <taxon>Moneuplotes</taxon>
    </lineage>
</organism>
<dbReference type="AlphaFoldDB" id="A0AAD1XSJ1"/>
<keyword evidence="2 4" id="KW-0238">DNA-binding</keyword>
<evidence type="ECO:0000256" key="2">
    <source>
        <dbReference type="ARBA" id="ARBA00023125"/>
    </source>
</evidence>
<feature type="domain" description="Proliferating cell nuclear antigen PCNA N-terminal" evidence="5">
    <location>
        <begin position="1"/>
        <end position="117"/>
    </location>
</feature>
<reference evidence="7" key="1">
    <citation type="submission" date="2023-07" db="EMBL/GenBank/DDBJ databases">
        <authorList>
            <consortium name="AG Swart"/>
            <person name="Singh M."/>
            <person name="Singh A."/>
            <person name="Seah K."/>
            <person name="Emmerich C."/>
        </authorList>
    </citation>
    <scope>NUCLEOTIDE SEQUENCE</scope>
    <source>
        <strain evidence="7">DP1</strain>
    </source>
</reference>
<name>A0AAD1XSJ1_EUPCR</name>
<dbReference type="PANTHER" id="PTHR11352">
    <property type="entry name" value="PROLIFERATING CELL NUCLEAR ANTIGEN"/>
    <property type="match status" value="1"/>
</dbReference>
<evidence type="ECO:0000256" key="4">
    <source>
        <dbReference type="RuleBase" id="RU003671"/>
    </source>
</evidence>
<sequence length="259" mass="29742">MFEARLKSCSTFKKVFSYLQGLMDDLKISISPTGVIFSSIDSTNTLLVQLSIRREEFETFELDDSLNLWIKAVKFEKTLPLLGDQDDITLKIPAGAEKLTILSKSEGGKRKFNFEYQFDEEPEEDFQSPEIAYKNILSFSSSFFKENICEMSNLADKLIISVDEQQARLQFDHNGNFGTINLAINSAKYLEEDEDLTHNRTTYQGEIVTSLMYDIRHVKETTRVANLATRVVLKMEEDLPLLVEYQCDEYGTLQFFLAP</sequence>
<evidence type="ECO:0000313" key="7">
    <source>
        <dbReference type="EMBL" id="CAI2378463.1"/>
    </source>
</evidence>
<dbReference type="Pfam" id="PF00705">
    <property type="entry name" value="PCNA_N"/>
    <property type="match status" value="1"/>
</dbReference>
<keyword evidence="8" id="KW-1185">Reference proteome</keyword>
<evidence type="ECO:0000259" key="6">
    <source>
        <dbReference type="Pfam" id="PF02747"/>
    </source>
</evidence>
<dbReference type="Pfam" id="PF02747">
    <property type="entry name" value="PCNA_C"/>
    <property type="match status" value="1"/>
</dbReference>
<dbReference type="InterPro" id="IPR022649">
    <property type="entry name" value="Pr_cel_nuc_antig_C"/>
</dbReference>
<evidence type="ECO:0000256" key="3">
    <source>
        <dbReference type="RuleBase" id="RU000641"/>
    </source>
</evidence>
<comment type="similarity">
    <text evidence="1 4">Belongs to the PCNA family.</text>
</comment>
<dbReference type="NCBIfam" id="TIGR00590">
    <property type="entry name" value="pcna"/>
    <property type="match status" value="1"/>
</dbReference>
<dbReference type="EMBL" id="CAMPGE010020192">
    <property type="protein sequence ID" value="CAI2378463.1"/>
    <property type="molecule type" value="Genomic_DNA"/>
</dbReference>
<dbReference type="GO" id="GO:0005634">
    <property type="term" value="C:nucleus"/>
    <property type="evidence" value="ECO:0007669"/>
    <property type="project" value="UniProtKB-SubCell"/>
</dbReference>
<comment type="function">
    <text evidence="3">This protein is an auxiliary protein of DNA polymerase delta and is involved in the control of eukaryotic DNA replication by increasing the polymerase's processivity during elongation of the leading strand.</text>
</comment>
<keyword evidence="3" id="KW-0539">Nucleus</keyword>
<dbReference type="PANTHER" id="PTHR11352:SF0">
    <property type="entry name" value="PROLIFERATING CELL NUCLEAR ANTIGEN"/>
    <property type="match status" value="1"/>
</dbReference>
<evidence type="ECO:0000256" key="1">
    <source>
        <dbReference type="ARBA" id="ARBA00010462"/>
    </source>
</evidence>
<proteinExistence type="inferred from homology"/>
<dbReference type="GO" id="GO:0003677">
    <property type="term" value="F:DNA binding"/>
    <property type="evidence" value="ECO:0007669"/>
    <property type="project" value="UniProtKB-KW"/>
</dbReference>
<dbReference type="Proteomes" id="UP001295684">
    <property type="component" value="Unassembled WGS sequence"/>
</dbReference>
<comment type="subcellular location">
    <subcellularLocation>
        <location evidence="3">Nucleus</location>
    </subcellularLocation>
</comment>
<dbReference type="CDD" id="cd00577">
    <property type="entry name" value="PCNA"/>
    <property type="match status" value="1"/>
</dbReference>
<protein>
    <recommendedName>
        <fullName evidence="3">DNA sliding clamp PCNA</fullName>
    </recommendedName>
</protein>
<gene>
    <name evidence="7" type="ORF">ECRASSUSDP1_LOCUS19860</name>
</gene>
<dbReference type="GO" id="GO:0006272">
    <property type="term" value="P:leading strand elongation"/>
    <property type="evidence" value="ECO:0007669"/>
    <property type="project" value="TreeGrafter"/>
</dbReference>